<dbReference type="InterPro" id="IPR003137">
    <property type="entry name" value="PA_domain"/>
</dbReference>
<dbReference type="CDD" id="cd04852">
    <property type="entry name" value="Peptidases_S8_3"/>
    <property type="match status" value="1"/>
</dbReference>
<dbReference type="GO" id="GO:0004252">
    <property type="term" value="F:serine-type endopeptidase activity"/>
    <property type="evidence" value="ECO:0007669"/>
    <property type="project" value="UniProtKB-UniRule"/>
</dbReference>
<dbReference type="InterPro" id="IPR045051">
    <property type="entry name" value="SBT"/>
</dbReference>
<dbReference type="InterPro" id="IPR015500">
    <property type="entry name" value="Peptidase_S8_subtilisin-rel"/>
</dbReference>
<keyword evidence="5 7" id="KW-0720">Serine protease</keyword>
<protein>
    <submittedName>
        <fullName evidence="11">Subtilisin-like protease</fullName>
    </submittedName>
</protein>
<dbReference type="Gene3D" id="2.60.40.2310">
    <property type="match status" value="1"/>
</dbReference>
<comment type="similarity">
    <text evidence="1 7">Belongs to the peptidase S8 family.</text>
</comment>
<dbReference type="InterPro" id="IPR036852">
    <property type="entry name" value="Peptidase_S8/S53_dom_sf"/>
</dbReference>
<proteinExistence type="inferred from homology"/>
<feature type="active site" description="Charge relay system" evidence="6 7">
    <location>
        <position position="522"/>
    </location>
</feature>
<feature type="domain" description="PA" evidence="9">
    <location>
        <begin position="363"/>
        <end position="433"/>
    </location>
</feature>
<dbReference type="InterPro" id="IPR023828">
    <property type="entry name" value="Peptidase_S8_Ser-AS"/>
</dbReference>
<dbReference type="AlphaFoldDB" id="M7Z0I8"/>
<keyword evidence="2 7" id="KW-0645">Protease</keyword>
<organism evidence="11">
    <name type="scientific">Triticum urartu</name>
    <name type="common">Red wild einkorn</name>
    <name type="synonym">Crithodium urartu</name>
    <dbReference type="NCBI Taxonomy" id="4572"/>
    <lineage>
        <taxon>Eukaryota</taxon>
        <taxon>Viridiplantae</taxon>
        <taxon>Streptophyta</taxon>
        <taxon>Embryophyta</taxon>
        <taxon>Tracheophyta</taxon>
        <taxon>Spermatophyta</taxon>
        <taxon>Magnoliopsida</taxon>
        <taxon>Liliopsida</taxon>
        <taxon>Poales</taxon>
        <taxon>Poaceae</taxon>
        <taxon>BOP clade</taxon>
        <taxon>Pooideae</taxon>
        <taxon>Triticodae</taxon>
        <taxon>Triticeae</taxon>
        <taxon>Triticinae</taxon>
        <taxon>Triticum</taxon>
    </lineage>
</organism>
<evidence type="ECO:0000259" key="10">
    <source>
        <dbReference type="Pfam" id="PF17766"/>
    </source>
</evidence>
<reference evidence="11" key="1">
    <citation type="journal article" date="2013" name="Nature">
        <title>Draft genome of the wheat A-genome progenitor Triticum urartu.</title>
        <authorList>
            <person name="Ling H.Q."/>
            <person name="Zhao S."/>
            <person name="Liu D."/>
            <person name="Wang J."/>
            <person name="Sun H."/>
            <person name="Zhang C."/>
            <person name="Fan H."/>
            <person name="Li D."/>
            <person name="Dong L."/>
            <person name="Tao Y."/>
            <person name="Gao C."/>
            <person name="Wu H."/>
            <person name="Li Y."/>
            <person name="Cui Y."/>
            <person name="Guo X."/>
            <person name="Zheng S."/>
            <person name="Wang B."/>
            <person name="Yu K."/>
            <person name="Liang Q."/>
            <person name="Yang W."/>
            <person name="Lou X."/>
            <person name="Chen J."/>
            <person name="Feng M."/>
            <person name="Jian J."/>
            <person name="Zhang X."/>
            <person name="Luo G."/>
            <person name="Jiang Y."/>
            <person name="Liu J."/>
            <person name="Wang Z."/>
            <person name="Sha Y."/>
            <person name="Zhang B."/>
            <person name="Wu H."/>
            <person name="Tang D."/>
            <person name="Shen Q."/>
            <person name="Xue P."/>
            <person name="Zou S."/>
            <person name="Wang X."/>
            <person name="Liu X."/>
            <person name="Wang F."/>
            <person name="Yang Y."/>
            <person name="An X."/>
            <person name="Dong Z."/>
            <person name="Zhang K."/>
            <person name="Zhang X."/>
            <person name="Luo M.C."/>
            <person name="Dvorak J."/>
            <person name="Tong Y."/>
            <person name="Wang J."/>
            <person name="Yang H."/>
            <person name="Li Z."/>
            <person name="Wang D."/>
            <person name="Zhang A."/>
            <person name="Wang J."/>
        </authorList>
    </citation>
    <scope>NUCLEOTIDE SEQUENCE</scope>
</reference>
<dbReference type="eggNOG" id="ENOG502QT1T">
    <property type="taxonomic scope" value="Eukaryota"/>
</dbReference>
<name>M7Z0I8_TRIUA</name>
<evidence type="ECO:0000313" key="11">
    <source>
        <dbReference type="EMBL" id="EMS45855.1"/>
    </source>
</evidence>
<feature type="domain" description="Subtilisin-like protease fibronectin type-III" evidence="10">
    <location>
        <begin position="656"/>
        <end position="714"/>
    </location>
</feature>
<dbReference type="STRING" id="4572.M7Z0I8"/>
<dbReference type="InterPro" id="IPR041469">
    <property type="entry name" value="Subtilisin-like_FN3"/>
</dbReference>
<dbReference type="PRINTS" id="PR00723">
    <property type="entry name" value="SUBTILISIN"/>
</dbReference>
<accession>M7Z0I8</accession>
<keyword evidence="3" id="KW-0732">Signal</keyword>
<feature type="domain" description="Peptidase S8/S53" evidence="8">
    <location>
        <begin position="114"/>
        <end position="581"/>
    </location>
</feature>
<evidence type="ECO:0000256" key="7">
    <source>
        <dbReference type="PROSITE-ProRule" id="PRU01240"/>
    </source>
</evidence>
<dbReference type="Pfam" id="PF00082">
    <property type="entry name" value="Peptidase_S8"/>
    <property type="match status" value="1"/>
</dbReference>
<dbReference type="SUPFAM" id="SSF52743">
    <property type="entry name" value="Subtilisin-like"/>
    <property type="match status" value="1"/>
</dbReference>
<dbReference type="PANTHER" id="PTHR10795">
    <property type="entry name" value="PROPROTEIN CONVERTASE SUBTILISIN/KEXIN"/>
    <property type="match status" value="1"/>
</dbReference>
<dbReference type="CDD" id="cd02120">
    <property type="entry name" value="PA_subtilisin_like"/>
    <property type="match status" value="1"/>
</dbReference>
<sequence>MGRGAGRALLLALAVVLAAHATPASAAPKACVQPSRALSILILLFRIFYIFDAIKGIALQIDSVFVPALKLLPGMAVIEDKLYQVKTTHSWGFLGLEGSYGEPVDVWKNVANFGEGVIIANVDTGVSPISASFRDDGSLPKPANWTGGCQQGYSGCSNKLIGARVFNEGIKLLSDTGLNDTEVNSPWDYEGHGSHTLSTAGGGFVPNVGALGHGMGTAKGGSPRAHVASYKACFKEGCSGLDILRAILTAVEDGVHVLSLSVGSPASDYATDTIAIGTAYAVTQLVVVVAAGGNDGPTAGSISNVAPWMLTVGASTMDRIFPADVVIGAKTITGQSLSSSTDQPCAMISGEKANAAGQSAANSSLCVPGSLDPAKVRGKIVVCTRGSNGRVAKGEVVKDAGGVGMVLCNAAASGDDVSADPHIIPAAHCSYSQCIDIFKYLQSDASPVGEIKTRDAEVGVKPSPVMAAFSSRGPNTITPQILKPDIIAPGVNVIAAYSQEVSPTGLASDSRRVAYMVESGTSMSCPHVAGIAGLLRAKYPKWNPNMVYSAIMTTANRGGNDGVRIRDETGRAATPFSYGSGHVNPARALDPGLVYDTTTHDYLNFICSMRPTNTQGLLPVSLPLPLEELWIVLNCVFHGTDSNPFKCSKDDNHPEDLNYPSISAPCLPSSGSFTVKRRVRNVGGGAVSYTVSITQPPGVTVTVNPSTLSFDGENPDVEKHFKDPEGILAPPQPGHISRLEFRRRLDSDADARAAFDLQVKEEQERRRKEREARVIPETDAGLVEFFLDTDAREIEIEIGRLRPRLNKGFFDHIQREIAQIKFAVTRTAANEDRLIELEAMQKVIGEGVEAYDKLQNDLVTAKERLTNILQSKDRKKTLLDMVERNELNMSILTLLDENIASAKTSNQEEAVAFMEDVRSSMLKYITV</sequence>
<evidence type="ECO:0000256" key="2">
    <source>
        <dbReference type="ARBA" id="ARBA00022670"/>
    </source>
</evidence>
<evidence type="ECO:0000256" key="4">
    <source>
        <dbReference type="ARBA" id="ARBA00022801"/>
    </source>
</evidence>
<evidence type="ECO:0000256" key="3">
    <source>
        <dbReference type="ARBA" id="ARBA00022729"/>
    </source>
</evidence>
<gene>
    <name evidence="11" type="ORF">TRIUR3_11710</name>
</gene>
<dbReference type="PROSITE" id="PS00138">
    <property type="entry name" value="SUBTILASE_SER"/>
    <property type="match status" value="1"/>
</dbReference>
<evidence type="ECO:0000256" key="1">
    <source>
        <dbReference type="ARBA" id="ARBA00011073"/>
    </source>
</evidence>
<dbReference type="EMBL" id="KD280917">
    <property type="protein sequence ID" value="EMS45855.1"/>
    <property type="molecule type" value="Genomic_DNA"/>
</dbReference>
<feature type="active site" description="Charge relay system" evidence="6 7">
    <location>
        <position position="123"/>
    </location>
</feature>
<keyword evidence="4 7" id="KW-0378">Hydrolase</keyword>
<evidence type="ECO:0000256" key="6">
    <source>
        <dbReference type="PIRSR" id="PIRSR615500-1"/>
    </source>
</evidence>
<evidence type="ECO:0000259" key="9">
    <source>
        <dbReference type="Pfam" id="PF02225"/>
    </source>
</evidence>
<feature type="active site" description="Charge relay system" evidence="6 7">
    <location>
        <position position="192"/>
    </location>
</feature>
<dbReference type="PROSITE" id="PS51892">
    <property type="entry name" value="SUBTILASE"/>
    <property type="match status" value="1"/>
</dbReference>
<evidence type="ECO:0000256" key="5">
    <source>
        <dbReference type="ARBA" id="ARBA00022825"/>
    </source>
</evidence>
<dbReference type="GO" id="GO:0006508">
    <property type="term" value="P:proteolysis"/>
    <property type="evidence" value="ECO:0007669"/>
    <property type="project" value="UniProtKB-KW"/>
</dbReference>
<dbReference type="OMA" id="MGAIKTR"/>
<dbReference type="Pfam" id="PF17766">
    <property type="entry name" value="fn3_6"/>
    <property type="match status" value="1"/>
</dbReference>
<dbReference type="Pfam" id="PF02225">
    <property type="entry name" value="PA"/>
    <property type="match status" value="1"/>
</dbReference>
<evidence type="ECO:0000259" key="8">
    <source>
        <dbReference type="Pfam" id="PF00082"/>
    </source>
</evidence>
<dbReference type="FunFam" id="3.50.30.30:FF:000005">
    <property type="entry name" value="subtilisin-like protease SBT1.5"/>
    <property type="match status" value="1"/>
</dbReference>
<dbReference type="Gene3D" id="3.50.30.30">
    <property type="match status" value="1"/>
</dbReference>
<dbReference type="InterPro" id="IPR000209">
    <property type="entry name" value="Peptidase_S8/S53_dom"/>
</dbReference>
<dbReference type="Gene3D" id="3.40.50.200">
    <property type="entry name" value="Peptidase S8/S53 domain"/>
    <property type="match status" value="1"/>
</dbReference>
<dbReference type="InterPro" id="IPR034197">
    <property type="entry name" value="Peptidases_S8_3"/>
</dbReference>